<evidence type="ECO:0000256" key="2">
    <source>
        <dbReference type="SAM" id="MobiDB-lite"/>
    </source>
</evidence>
<keyword evidence="5" id="KW-1185">Reference proteome</keyword>
<dbReference type="PANTHER" id="PTHR24637:SF421">
    <property type="entry name" value="CUTICLE COLLAGEN DPY-2"/>
    <property type="match status" value="1"/>
</dbReference>
<dbReference type="WBParaSite" id="Hba_17683">
    <property type="protein sequence ID" value="Hba_17683"/>
    <property type="gene ID" value="Hba_17683"/>
</dbReference>
<evidence type="ECO:0000313" key="5">
    <source>
        <dbReference type="Proteomes" id="UP000095283"/>
    </source>
</evidence>
<proteinExistence type="predicted"/>
<keyword evidence="3" id="KW-0812">Transmembrane</keyword>
<dbReference type="SMART" id="SM01088">
    <property type="entry name" value="Col_cuticle_N"/>
    <property type="match status" value="1"/>
</dbReference>
<name>A0A1I7XJJ6_HETBA</name>
<feature type="region of interest" description="Disordered" evidence="2">
    <location>
        <begin position="145"/>
        <end position="165"/>
    </location>
</feature>
<keyword evidence="3" id="KW-1133">Transmembrane helix</keyword>
<dbReference type="InterPro" id="IPR002486">
    <property type="entry name" value="Col_cuticle_N"/>
</dbReference>
<keyword evidence="1" id="KW-0677">Repeat</keyword>
<keyword evidence="3" id="KW-0472">Membrane</keyword>
<dbReference type="Pfam" id="PF01484">
    <property type="entry name" value="Col_cuticle_N"/>
    <property type="match status" value="1"/>
</dbReference>
<dbReference type="Pfam" id="PF01391">
    <property type="entry name" value="Collagen"/>
    <property type="match status" value="2"/>
</dbReference>
<protein>
    <submittedName>
        <fullName evidence="6">Col_cuticle_N domain-containing protein</fullName>
    </submittedName>
</protein>
<dbReference type="AlphaFoldDB" id="A0A1I7XJJ6"/>
<dbReference type="InterPro" id="IPR008160">
    <property type="entry name" value="Collagen"/>
</dbReference>
<sequence>MRVSPIEMNFLISLIISSIAVSVSLMLFPLLQEDLEILKTDVLKGVSEFKLLTDSVWNDLMEMEKNGNFMKRDTLHMYTFKPILHRKTKPHPLYSRVYGQPTVIANPGRTLFTDSGLIGKPGNRKLKFNKLSEHQLTCTLKLDSSCQRGPTGPPGKDGLAGVPGQDGEPGIPGINIIFSQNERSCIQCPSGSRGPPGERGVEGKVGENGQDGSDGIYIGLTGSPGPIGEPGKQGVAGLAGPPGEPGHPTIKWICPPGEKGSIGLSGREGLIGPRGSEGVVGIHGIPGRHGKEGEPGIPGLNGRSGPRGKPGRNGIMKLDSASNDNYGGVPDRQSATLVVLPGSCIILLTGSRYNDLN</sequence>
<evidence type="ECO:0000256" key="1">
    <source>
        <dbReference type="ARBA" id="ARBA00022737"/>
    </source>
</evidence>
<accession>A0A1I7XJJ6</accession>
<evidence type="ECO:0000313" key="6">
    <source>
        <dbReference type="WBParaSite" id="Hba_17683"/>
    </source>
</evidence>
<feature type="domain" description="Nematode cuticle collagen N-terminal" evidence="4">
    <location>
        <begin position="10"/>
        <end position="60"/>
    </location>
</feature>
<dbReference type="GO" id="GO:0042302">
    <property type="term" value="F:structural constituent of cuticle"/>
    <property type="evidence" value="ECO:0007669"/>
    <property type="project" value="InterPro"/>
</dbReference>
<evidence type="ECO:0000256" key="3">
    <source>
        <dbReference type="SAM" id="Phobius"/>
    </source>
</evidence>
<dbReference type="Gene3D" id="1.20.5.320">
    <property type="entry name" value="6-Phosphogluconate Dehydrogenase, domain 3"/>
    <property type="match status" value="1"/>
</dbReference>
<reference evidence="6" key="1">
    <citation type="submission" date="2016-11" db="UniProtKB">
        <authorList>
            <consortium name="WormBaseParasite"/>
        </authorList>
    </citation>
    <scope>IDENTIFICATION</scope>
</reference>
<evidence type="ECO:0000259" key="4">
    <source>
        <dbReference type="SMART" id="SM01088"/>
    </source>
</evidence>
<feature type="transmembrane region" description="Helical" evidence="3">
    <location>
        <begin position="12"/>
        <end position="31"/>
    </location>
</feature>
<feature type="region of interest" description="Disordered" evidence="2">
    <location>
        <begin position="286"/>
        <end position="317"/>
    </location>
</feature>
<organism evidence="5 6">
    <name type="scientific">Heterorhabditis bacteriophora</name>
    <name type="common">Entomopathogenic nematode worm</name>
    <dbReference type="NCBI Taxonomy" id="37862"/>
    <lineage>
        <taxon>Eukaryota</taxon>
        <taxon>Metazoa</taxon>
        <taxon>Ecdysozoa</taxon>
        <taxon>Nematoda</taxon>
        <taxon>Chromadorea</taxon>
        <taxon>Rhabditida</taxon>
        <taxon>Rhabditina</taxon>
        <taxon>Rhabditomorpha</taxon>
        <taxon>Strongyloidea</taxon>
        <taxon>Heterorhabditidae</taxon>
        <taxon>Heterorhabditis</taxon>
    </lineage>
</organism>
<dbReference type="Proteomes" id="UP000095283">
    <property type="component" value="Unplaced"/>
</dbReference>
<dbReference type="PANTHER" id="PTHR24637">
    <property type="entry name" value="COLLAGEN"/>
    <property type="match status" value="1"/>
</dbReference>
<feature type="region of interest" description="Disordered" evidence="2">
    <location>
        <begin position="188"/>
        <end position="213"/>
    </location>
</feature>